<gene>
    <name evidence="6 7 8" type="primary">LOC112679898</name>
</gene>
<evidence type="ECO:0000313" key="6">
    <source>
        <dbReference type="RefSeq" id="XP_025405619.1"/>
    </source>
</evidence>
<keyword evidence="5" id="KW-1185">Reference proteome</keyword>
<evidence type="ECO:0000256" key="1">
    <source>
        <dbReference type="ARBA" id="ARBA00006196"/>
    </source>
</evidence>
<dbReference type="RefSeq" id="XP_025405619.1">
    <property type="nucleotide sequence ID" value="XM_025549834.1"/>
</dbReference>
<dbReference type="AlphaFoldDB" id="A0A8B8F4A3"/>
<evidence type="ECO:0000313" key="8">
    <source>
        <dbReference type="RefSeq" id="XP_025405621.1"/>
    </source>
</evidence>
<keyword evidence="2" id="KW-1015">Disulfide bond</keyword>
<dbReference type="GO" id="GO:0045332">
    <property type="term" value="P:phospholipid translocation"/>
    <property type="evidence" value="ECO:0007669"/>
    <property type="project" value="TreeGrafter"/>
</dbReference>
<evidence type="ECO:0000313" key="5">
    <source>
        <dbReference type="Proteomes" id="UP000694846"/>
    </source>
</evidence>
<evidence type="ECO:0000313" key="7">
    <source>
        <dbReference type="RefSeq" id="XP_025405620.1"/>
    </source>
</evidence>
<evidence type="ECO:0000256" key="2">
    <source>
        <dbReference type="ARBA" id="ARBA00023157"/>
    </source>
</evidence>
<dbReference type="PANTHER" id="PTHR46403">
    <property type="entry name" value="TP53-REGULATED INHIBITOR OF APOPTOSIS 1"/>
    <property type="match status" value="1"/>
</dbReference>
<dbReference type="RefSeq" id="XP_025405620.1">
    <property type="nucleotide sequence ID" value="XM_025549835.1"/>
</dbReference>
<organism evidence="5 6">
    <name type="scientific">Sipha flava</name>
    <name type="common">yellow sugarcane aphid</name>
    <dbReference type="NCBI Taxonomy" id="143950"/>
    <lineage>
        <taxon>Eukaryota</taxon>
        <taxon>Metazoa</taxon>
        <taxon>Ecdysozoa</taxon>
        <taxon>Arthropoda</taxon>
        <taxon>Hexapoda</taxon>
        <taxon>Insecta</taxon>
        <taxon>Pterygota</taxon>
        <taxon>Neoptera</taxon>
        <taxon>Paraneoptera</taxon>
        <taxon>Hemiptera</taxon>
        <taxon>Sternorrhyncha</taxon>
        <taxon>Aphidomorpha</taxon>
        <taxon>Aphidoidea</taxon>
        <taxon>Aphididae</taxon>
        <taxon>Sipha</taxon>
    </lineage>
</organism>
<evidence type="ECO:0000256" key="3">
    <source>
        <dbReference type="ARBA" id="ARBA00023706"/>
    </source>
</evidence>
<proteinExistence type="inferred from homology"/>
<accession>A0A8B8F4A3</accession>
<protein>
    <submittedName>
        <fullName evidence="6 7">TP53-regulated inhibitor of apoptosis 1-B-like</fullName>
    </submittedName>
</protein>
<dbReference type="Proteomes" id="UP000694846">
    <property type="component" value="Unplaced"/>
</dbReference>
<reference evidence="6 7" key="1">
    <citation type="submission" date="2025-04" db="UniProtKB">
        <authorList>
            <consortium name="RefSeq"/>
        </authorList>
    </citation>
    <scope>IDENTIFICATION</scope>
    <source>
        <tissue evidence="6 7">Whole body</tissue>
    </source>
</reference>
<dbReference type="GO" id="GO:1990050">
    <property type="term" value="F:phosphatidic acid transfer activity"/>
    <property type="evidence" value="ECO:0007669"/>
    <property type="project" value="TreeGrafter"/>
</dbReference>
<dbReference type="GO" id="GO:0005634">
    <property type="term" value="C:nucleus"/>
    <property type="evidence" value="ECO:0007669"/>
    <property type="project" value="TreeGrafter"/>
</dbReference>
<dbReference type="GO" id="GO:0005829">
    <property type="term" value="C:cytosol"/>
    <property type="evidence" value="ECO:0007669"/>
    <property type="project" value="TreeGrafter"/>
</dbReference>
<dbReference type="OrthoDB" id="19091at2759"/>
<evidence type="ECO:0000256" key="4">
    <source>
        <dbReference type="SAM" id="MobiDB-lite"/>
    </source>
</evidence>
<comment type="similarity">
    <text evidence="1">Belongs to the TRIAP1/MDM35 family.</text>
</comment>
<sequence>MGDSNNSSPATATSSADRLDSFHPKCNDLKYQYDQCFNVWFTEHYMNGHYNNQECQKVFELYTECVKHGMKEYGIQYEQTSLNLEIPKDKSTFADTKQSK</sequence>
<dbReference type="PANTHER" id="PTHR46403:SF1">
    <property type="entry name" value="TP53-REGULATED INHIBITOR OF APOPTOSIS 1"/>
    <property type="match status" value="1"/>
</dbReference>
<dbReference type="GO" id="GO:0005758">
    <property type="term" value="C:mitochondrial intermembrane space"/>
    <property type="evidence" value="ECO:0007669"/>
    <property type="project" value="TreeGrafter"/>
</dbReference>
<dbReference type="GeneID" id="112679898"/>
<comment type="catalytic activity">
    <reaction evidence="3">
        <text>a 1,2-diacyl-sn-glycero-3-phosphate(in) = a 1,2-diacyl-sn-glycero-3-phosphate(out)</text>
        <dbReference type="Rhea" id="RHEA:36435"/>
        <dbReference type="ChEBI" id="CHEBI:58608"/>
    </reaction>
</comment>
<feature type="region of interest" description="Disordered" evidence="4">
    <location>
        <begin position="1"/>
        <end position="20"/>
    </location>
</feature>
<feature type="compositionally biased region" description="Low complexity" evidence="4">
    <location>
        <begin position="1"/>
        <end position="16"/>
    </location>
</feature>
<dbReference type="InterPro" id="IPR007918">
    <property type="entry name" value="MDM35_apoptosis"/>
</dbReference>
<dbReference type="RefSeq" id="XP_025405621.1">
    <property type="nucleotide sequence ID" value="XM_025549836.1"/>
</dbReference>
<dbReference type="Pfam" id="PF05254">
    <property type="entry name" value="UPF0203"/>
    <property type="match status" value="1"/>
</dbReference>
<name>A0A8B8F4A3_9HEMI</name>